<gene>
    <name evidence="2" type="ORF">BDK51DRAFT_23526</name>
</gene>
<dbReference type="Proteomes" id="UP000269721">
    <property type="component" value="Unassembled WGS sequence"/>
</dbReference>
<dbReference type="SUPFAM" id="SSF56784">
    <property type="entry name" value="HAD-like"/>
    <property type="match status" value="1"/>
</dbReference>
<dbReference type="InterPro" id="IPR036412">
    <property type="entry name" value="HAD-like_sf"/>
</dbReference>
<reference evidence="3" key="1">
    <citation type="journal article" date="2018" name="Nat. Microbiol.">
        <title>Leveraging single-cell genomics to expand the fungal tree of life.</title>
        <authorList>
            <person name="Ahrendt S.R."/>
            <person name="Quandt C.A."/>
            <person name="Ciobanu D."/>
            <person name="Clum A."/>
            <person name="Salamov A."/>
            <person name="Andreopoulos B."/>
            <person name="Cheng J.F."/>
            <person name="Woyke T."/>
            <person name="Pelin A."/>
            <person name="Henrissat B."/>
            <person name="Reynolds N.K."/>
            <person name="Benny G.L."/>
            <person name="Smith M.E."/>
            <person name="James T.Y."/>
            <person name="Grigoriev I.V."/>
        </authorList>
    </citation>
    <scope>NUCLEOTIDE SEQUENCE [LARGE SCALE GENOMIC DNA]</scope>
</reference>
<evidence type="ECO:0000313" key="3">
    <source>
        <dbReference type="Proteomes" id="UP000269721"/>
    </source>
</evidence>
<dbReference type="AlphaFoldDB" id="A0A4P9WJQ7"/>
<dbReference type="PROSITE" id="PS50969">
    <property type="entry name" value="FCP1"/>
    <property type="match status" value="1"/>
</dbReference>
<dbReference type="Gene3D" id="3.40.50.1000">
    <property type="entry name" value="HAD superfamily/HAD-like"/>
    <property type="match status" value="1"/>
</dbReference>
<sequence length="155" mass="17616">MDSRKLLVVLDLNGTLLARLQNRKEHKSERVAYQANPTVPKPYLDTFVMHLIESPEFEVAVWTSAGFNNATAMVMGTFGSNTEKLSFTWNRTQCSDVASTTEDHSSKKDLRKIWDDPVYNAEQLWSEVRRLLMPPKLCAKGRRISGRAVACEQNI</sequence>
<feature type="domain" description="FCP1 homology" evidence="1">
    <location>
        <begin position="1"/>
        <end position="155"/>
    </location>
</feature>
<accession>A0A4P9WJQ7</accession>
<keyword evidence="3" id="KW-1185">Reference proteome</keyword>
<protein>
    <recommendedName>
        <fullName evidence="1">FCP1 homology domain-containing protein</fullName>
    </recommendedName>
</protein>
<dbReference type="OrthoDB" id="1711508at2759"/>
<evidence type="ECO:0000313" key="2">
    <source>
        <dbReference type="EMBL" id="RKO92193.1"/>
    </source>
</evidence>
<evidence type="ECO:0000259" key="1">
    <source>
        <dbReference type="PROSITE" id="PS50969"/>
    </source>
</evidence>
<name>A0A4P9WJQ7_9FUNG</name>
<organism evidence="2 3">
    <name type="scientific">Blyttiomyces helicus</name>
    <dbReference type="NCBI Taxonomy" id="388810"/>
    <lineage>
        <taxon>Eukaryota</taxon>
        <taxon>Fungi</taxon>
        <taxon>Fungi incertae sedis</taxon>
        <taxon>Chytridiomycota</taxon>
        <taxon>Chytridiomycota incertae sedis</taxon>
        <taxon>Chytridiomycetes</taxon>
        <taxon>Chytridiomycetes incertae sedis</taxon>
        <taxon>Blyttiomyces</taxon>
    </lineage>
</organism>
<dbReference type="InterPro" id="IPR004274">
    <property type="entry name" value="FCP1_dom"/>
</dbReference>
<dbReference type="InterPro" id="IPR023214">
    <property type="entry name" value="HAD_sf"/>
</dbReference>
<dbReference type="Pfam" id="PF03031">
    <property type="entry name" value="NIF"/>
    <property type="match status" value="1"/>
</dbReference>
<dbReference type="EMBL" id="KZ994739">
    <property type="protein sequence ID" value="RKO92193.1"/>
    <property type="molecule type" value="Genomic_DNA"/>
</dbReference>
<dbReference type="PROSITE" id="PS01228">
    <property type="entry name" value="COF_1"/>
    <property type="match status" value="1"/>
</dbReference>
<proteinExistence type="predicted"/>